<keyword evidence="2" id="KW-1185">Reference proteome</keyword>
<proteinExistence type="predicted"/>
<accession>A0A1D7U318</accession>
<dbReference type="STRING" id="1526658.BHK69_16105"/>
<dbReference type="Gene3D" id="2.60.200.60">
    <property type="match status" value="1"/>
</dbReference>
<gene>
    <name evidence="1" type="ORF">BHK69_16105</name>
</gene>
<dbReference type="Pfam" id="PF05488">
    <property type="entry name" value="PAAR_motif"/>
    <property type="match status" value="1"/>
</dbReference>
<dbReference type="InterPro" id="IPR008727">
    <property type="entry name" value="PAAR_motif"/>
</dbReference>
<protein>
    <recommendedName>
        <fullName evidence="3">PAAR motif protein</fullName>
    </recommendedName>
</protein>
<dbReference type="OrthoDB" id="197187at2"/>
<dbReference type="RefSeq" id="WP_069690981.1">
    <property type="nucleotide sequence ID" value="NZ_CP017147.1"/>
</dbReference>
<dbReference type="Proteomes" id="UP000094969">
    <property type="component" value="Chromosome"/>
</dbReference>
<evidence type="ECO:0008006" key="3">
    <source>
        <dbReference type="Google" id="ProtNLM"/>
    </source>
</evidence>
<evidence type="ECO:0000313" key="2">
    <source>
        <dbReference type="Proteomes" id="UP000094969"/>
    </source>
</evidence>
<dbReference type="AlphaFoldDB" id="A0A1D7U318"/>
<name>A0A1D7U318_9HYPH</name>
<dbReference type="KEGG" id="bvv:BHK69_16105"/>
<reference evidence="1 2" key="1">
    <citation type="journal article" date="2015" name="Antonie Van Leeuwenhoek">
        <title>Bosea vaviloviae sp. nov., a new species of slow-growing rhizobia isolated from nodules of the relict species Vavilovia formosa (Stev.) Fed.</title>
        <authorList>
            <person name="Safronova V.I."/>
            <person name="Kuznetsova I.G."/>
            <person name="Sazanova A.L."/>
            <person name="Kimeklis A.K."/>
            <person name="Belimov A.A."/>
            <person name="Andronov E.E."/>
            <person name="Pinaev A.G."/>
            <person name="Chizhevskaya E.P."/>
            <person name="Pukhaev A.R."/>
            <person name="Popov K.P."/>
            <person name="Willems A."/>
            <person name="Tikhonovich I.A."/>
        </authorList>
    </citation>
    <scope>NUCLEOTIDE SEQUENCE [LARGE SCALE GENOMIC DNA]</scope>
    <source>
        <strain evidence="1 2">Vaf18</strain>
    </source>
</reference>
<organism evidence="1 2">
    <name type="scientific">Bosea vaviloviae</name>
    <dbReference type="NCBI Taxonomy" id="1526658"/>
    <lineage>
        <taxon>Bacteria</taxon>
        <taxon>Pseudomonadati</taxon>
        <taxon>Pseudomonadota</taxon>
        <taxon>Alphaproteobacteria</taxon>
        <taxon>Hyphomicrobiales</taxon>
        <taxon>Boseaceae</taxon>
        <taxon>Bosea</taxon>
    </lineage>
</organism>
<sequence length="169" mass="16190">MPTGPAARVFDPVLHPLPPILQPGPGSANVLIGGRPAWRGIGGSGAAAVKAAKQASDATLKAAETAKVAAAGTPGAPAAILAEETAKTAASTAMSATITGAAAGGGGVDIHICATPLPVPPHGPGVVVDGSTTVMINGLPACRMGDTIVEALGPPNKIMMGCPTVIIGG</sequence>
<evidence type="ECO:0000313" key="1">
    <source>
        <dbReference type="EMBL" id="AOO81771.1"/>
    </source>
</evidence>
<dbReference type="EMBL" id="CP017147">
    <property type="protein sequence ID" value="AOO81771.1"/>
    <property type="molecule type" value="Genomic_DNA"/>
</dbReference>